<dbReference type="OrthoDB" id="2238745at2759"/>
<dbReference type="InterPro" id="IPR011022">
    <property type="entry name" value="Arrestin_C-like"/>
</dbReference>
<dbReference type="Gene3D" id="2.60.40.640">
    <property type="match status" value="1"/>
</dbReference>
<dbReference type="Proteomes" id="UP000235786">
    <property type="component" value="Unassembled WGS sequence"/>
</dbReference>
<dbReference type="GO" id="GO:0005829">
    <property type="term" value="C:cytosol"/>
    <property type="evidence" value="ECO:0007669"/>
    <property type="project" value="TreeGrafter"/>
</dbReference>
<gene>
    <name evidence="2" type="ORF">L207DRAFT_631976</name>
</gene>
<evidence type="ECO:0000313" key="3">
    <source>
        <dbReference type="Proteomes" id="UP000235786"/>
    </source>
</evidence>
<name>A0A2J6RUE5_HYAVF</name>
<proteinExistence type="predicted"/>
<reference evidence="2 3" key="1">
    <citation type="submission" date="2016-04" db="EMBL/GenBank/DDBJ databases">
        <title>A degradative enzymes factory behind the ericoid mycorrhizal symbiosis.</title>
        <authorList>
            <consortium name="DOE Joint Genome Institute"/>
            <person name="Martino E."/>
            <person name="Morin E."/>
            <person name="Grelet G."/>
            <person name="Kuo A."/>
            <person name="Kohler A."/>
            <person name="Daghino S."/>
            <person name="Barry K."/>
            <person name="Choi C."/>
            <person name="Cichocki N."/>
            <person name="Clum A."/>
            <person name="Copeland A."/>
            <person name="Hainaut M."/>
            <person name="Haridas S."/>
            <person name="Labutti K."/>
            <person name="Lindquist E."/>
            <person name="Lipzen A."/>
            <person name="Khouja H.-R."/>
            <person name="Murat C."/>
            <person name="Ohm R."/>
            <person name="Olson A."/>
            <person name="Spatafora J."/>
            <person name="Veneault-Fourrey C."/>
            <person name="Henrissat B."/>
            <person name="Grigoriev I."/>
            <person name="Martin F."/>
            <person name="Perotto S."/>
        </authorList>
    </citation>
    <scope>NUCLEOTIDE SEQUENCE [LARGE SCALE GENOMIC DNA]</scope>
    <source>
        <strain evidence="2 3">F</strain>
    </source>
</reference>
<accession>A0A2J6RUE5</accession>
<dbReference type="GO" id="GO:0030674">
    <property type="term" value="F:protein-macromolecule adaptor activity"/>
    <property type="evidence" value="ECO:0007669"/>
    <property type="project" value="TreeGrafter"/>
</dbReference>
<keyword evidence="3" id="KW-1185">Reference proteome</keyword>
<dbReference type="GO" id="GO:0031625">
    <property type="term" value="F:ubiquitin protein ligase binding"/>
    <property type="evidence" value="ECO:0007669"/>
    <property type="project" value="TreeGrafter"/>
</dbReference>
<dbReference type="AlphaFoldDB" id="A0A2J6RUE5"/>
<dbReference type="PANTHER" id="PTHR11188:SF174">
    <property type="entry name" value="ARRESTIN-RELATED TRAFFICKING ADAPTER 10-RELATED"/>
    <property type="match status" value="1"/>
</dbReference>
<dbReference type="PANTHER" id="PTHR11188">
    <property type="entry name" value="ARRESTIN DOMAIN CONTAINING PROTEIN"/>
    <property type="match status" value="1"/>
</dbReference>
<evidence type="ECO:0000259" key="1">
    <source>
        <dbReference type="SMART" id="SM01017"/>
    </source>
</evidence>
<dbReference type="STRING" id="1149755.A0A2J6RUE5"/>
<sequence>MENAASSHHVQCSIELAEPVLFQKGFNLNCQSSADHEQEAILRAKLVLNIAKAVKLKVVRLEFTGRSRAERYRGSLPETYRALEEKDFIKHSWFFFDARRSHPPQKAGGEDHGDAITLPGLVMGCGVYTPFRSSSMHPDSGSSDTDSNLDQHTTEQKYLPFQASYSWKRVAGKRPGCQLFEPGTYEFFIEFPIPRKCPETIRIRGRYVHYQLEAFVKLKTVLKAEIHKTRDVILVRMPDLDLVDQAGPIVIDKIWEDRLHYNLAISSKSFPIGSKIPITLRLSSSKLRCHSLRVYLTENIQFFGHGENGYRRAPQRKIKLLEKSVESRYLGDFEDGGMDASVEKPTILTQALRTTTAVELEKRSMAITVGDTNESGLKHSPKKIELQVQLPSCLSMRESGPAQRIHPDTQWDNVNVSHWINVVLSLHKMEPDGPTEIKRQCYDISIDHPIHIFSCYATPINTLLPAYSSMHDATARVFECGCPDAVSRGLPPEYVDVVGGHSKNAMKGFSTRTRILPPEYSNHT</sequence>
<dbReference type="GO" id="GO:0070086">
    <property type="term" value="P:ubiquitin-dependent endocytosis"/>
    <property type="evidence" value="ECO:0007669"/>
    <property type="project" value="TreeGrafter"/>
</dbReference>
<dbReference type="EMBL" id="KZ613943">
    <property type="protein sequence ID" value="PMD42137.1"/>
    <property type="molecule type" value="Genomic_DNA"/>
</dbReference>
<dbReference type="Pfam" id="PF02752">
    <property type="entry name" value="Arrestin_C"/>
    <property type="match status" value="1"/>
</dbReference>
<evidence type="ECO:0000313" key="2">
    <source>
        <dbReference type="EMBL" id="PMD42137.1"/>
    </source>
</evidence>
<dbReference type="SMART" id="SM01017">
    <property type="entry name" value="Arrestin_C"/>
    <property type="match status" value="1"/>
</dbReference>
<protein>
    <recommendedName>
        <fullName evidence="1">Arrestin C-terminal-like domain-containing protein</fullName>
    </recommendedName>
</protein>
<feature type="domain" description="Arrestin C-terminal-like" evidence="1">
    <location>
        <begin position="255"/>
        <end position="457"/>
    </location>
</feature>
<dbReference type="InterPro" id="IPR050357">
    <property type="entry name" value="Arrestin_domain-protein"/>
</dbReference>
<organism evidence="2 3">
    <name type="scientific">Hyaloscypha variabilis (strain UAMH 11265 / GT02V1 / F)</name>
    <name type="common">Meliniomyces variabilis</name>
    <dbReference type="NCBI Taxonomy" id="1149755"/>
    <lineage>
        <taxon>Eukaryota</taxon>
        <taxon>Fungi</taxon>
        <taxon>Dikarya</taxon>
        <taxon>Ascomycota</taxon>
        <taxon>Pezizomycotina</taxon>
        <taxon>Leotiomycetes</taxon>
        <taxon>Helotiales</taxon>
        <taxon>Hyaloscyphaceae</taxon>
        <taxon>Hyaloscypha</taxon>
        <taxon>Hyaloscypha variabilis</taxon>
    </lineage>
</organism>
<dbReference type="InterPro" id="IPR014752">
    <property type="entry name" value="Arrestin-like_C"/>
</dbReference>